<keyword evidence="4 6" id="KW-0560">Oxidoreductase</keyword>
<reference evidence="6" key="1">
    <citation type="submission" date="2019-05" db="EMBL/GenBank/DDBJ databases">
        <authorList>
            <person name="Hibberd M."/>
        </authorList>
    </citation>
    <scope>NUCLEOTIDE SEQUENCE</scope>
    <source>
        <strain evidence="6">Neisseria_subflava_BgEED23</strain>
    </source>
</reference>
<gene>
    <name evidence="6" type="primary">frp_1</name>
    <name evidence="6" type="ORF">ONOEEDHL_02073</name>
</gene>
<evidence type="ECO:0000256" key="3">
    <source>
        <dbReference type="ARBA" id="ARBA00022643"/>
    </source>
</evidence>
<evidence type="ECO:0000256" key="1">
    <source>
        <dbReference type="ARBA" id="ARBA00008366"/>
    </source>
</evidence>
<comment type="similarity">
    <text evidence="1">Belongs to the flavin oxidoreductase frp family.</text>
</comment>
<keyword evidence="3" id="KW-0288">FMN</keyword>
<dbReference type="Gene3D" id="3.40.109.10">
    <property type="entry name" value="NADH Oxidase"/>
    <property type="match status" value="1"/>
</dbReference>
<evidence type="ECO:0000256" key="2">
    <source>
        <dbReference type="ARBA" id="ARBA00022630"/>
    </source>
</evidence>
<dbReference type="PANTHER" id="PTHR43425:SF2">
    <property type="entry name" value="OXYGEN-INSENSITIVE NADPH NITROREDUCTASE"/>
    <property type="match status" value="1"/>
</dbReference>
<evidence type="ECO:0000259" key="5">
    <source>
        <dbReference type="Pfam" id="PF00881"/>
    </source>
</evidence>
<dbReference type="AlphaFoldDB" id="A0A9X9QZ53"/>
<sequence length="71" mass="7748">MMQSKPTLDTILSHRSIRRFTSEPITDEILDTLVRAGQQASTSNNLQCVSIIRVSDLALRQGIHEAAGSAP</sequence>
<feature type="domain" description="Nitroreductase" evidence="5">
    <location>
        <begin position="11"/>
        <end position="68"/>
    </location>
</feature>
<dbReference type="EC" id="1.5.1.38" evidence="6"/>
<name>A0A9X9QZ53_NEISU</name>
<dbReference type="PANTHER" id="PTHR43425">
    <property type="entry name" value="OXYGEN-INSENSITIVE NADPH NITROREDUCTASE"/>
    <property type="match status" value="1"/>
</dbReference>
<evidence type="ECO:0000313" key="6">
    <source>
        <dbReference type="EMBL" id="VTY05335.1"/>
    </source>
</evidence>
<protein>
    <submittedName>
        <fullName evidence="6">NADPH-flavin oxidoreductase</fullName>
        <ecNumber evidence="6">1.5.1.38</ecNumber>
    </submittedName>
</protein>
<accession>A0A9X9QZ53</accession>
<evidence type="ECO:0000313" key="7">
    <source>
        <dbReference type="Proteomes" id="UP000626795"/>
    </source>
</evidence>
<proteinExistence type="inferred from homology"/>
<dbReference type="SUPFAM" id="SSF55469">
    <property type="entry name" value="FMN-dependent nitroreductase-like"/>
    <property type="match status" value="1"/>
</dbReference>
<dbReference type="EMBL" id="CABFLZ010000012">
    <property type="protein sequence ID" value="VTY05335.1"/>
    <property type="molecule type" value="Genomic_DNA"/>
</dbReference>
<evidence type="ECO:0000256" key="4">
    <source>
        <dbReference type="ARBA" id="ARBA00023002"/>
    </source>
</evidence>
<keyword evidence="2" id="KW-0285">Flavoprotein</keyword>
<comment type="caution">
    <text evidence="6">The sequence shown here is derived from an EMBL/GenBank/DDBJ whole genome shotgun (WGS) entry which is preliminary data.</text>
</comment>
<dbReference type="InterPro" id="IPR029479">
    <property type="entry name" value="Nitroreductase"/>
</dbReference>
<keyword evidence="7" id="KW-1185">Reference proteome</keyword>
<organism evidence="6 7">
    <name type="scientific">Neisseria subflava</name>
    <dbReference type="NCBI Taxonomy" id="28449"/>
    <lineage>
        <taxon>Bacteria</taxon>
        <taxon>Pseudomonadati</taxon>
        <taxon>Pseudomonadota</taxon>
        <taxon>Betaproteobacteria</taxon>
        <taxon>Neisseriales</taxon>
        <taxon>Neisseriaceae</taxon>
        <taxon>Neisseria</taxon>
    </lineage>
</organism>
<dbReference type="InterPro" id="IPR000415">
    <property type="entry name" value="Nitroreductase-like"/>
</dbReference>
<dbReference type="Proteomes" id="UP000626795">
    <property type="component" value="Unassembled WGS sequence"/>
</dbReference>
<dbReference type="GO" id="GO:0052873">
    <property type="term" value="F:FMN reductase (NADPH) activity"/>
    <property type="evidence" value="ECO:0007669"/>
    <property type="project" value="UniProtKB-EC"/>
</dbReference>
<dbReference type="Pfam" id="PF00881">
    <property type="entry name" value="Nitroreductase"/>
    <property type="match status" value="1"/>
</dbReference>
<dbReference type="InterPro" id="IPR016446">
    <property type="entry name" value="Flavin_OxRdtase_Frp"/>
</dbReference>